<evidence type="ECO:0000256" key="1">
    <source>
        <dbReference type="ARBA" id="ARBA00023125"/>
    </source>
</evidence>
<dbReference type="GO" id="GO:0005829">
    <property type="term" value="C:cytosol"/>
    <property type="evidence" value="ECO:0007669"/>
    <property type="project" value="TreeGrafter"/>
</dbReference>
<dbReference type="InterPro" id="IPR001387">
    <property type="entry name" value="Cro/C1-type_HTH"/>
</dbReference>
<dbReference type="GO" id="GO:0003677">
    <property type="term" value="F:DNA binding"/>
    <property type="evidence" value="ECO:0007669"/>
    <property type="project" value="UniProtKB-KW"/>
</dbReference>
<dbReference type="SUPFAM" id="SSF47413">
    <property type="entry name" value="lambda repressor-like DNA-binding domains"/>
    <property type="match status" value="1"/>
</dbReference>
<dbReference type="EMBL" id="JASNVH010000008">
    <property type="protein sequence ID" value="MDK4307052.1"/>
    <property type="molecule type" value="Genomic_DNA"/>
</dbReference>
<comment type="caution">
    <text evidence="3">The sequence shown here is derived from an EMBL/GenBank/DDBJ whole genome shotgun (WGS) entry which is preliminary data.</text>
</comment>
<proteinExistence type="predicted"/>
<dbReference type="SMART" id="SM00530">
    <property type="entry name" value="HTH_XRE"/>
    <property type="match status" value="1"/>
</dbReference>
<evidence type="ECO:0000313" key="3">
    <source>
        <dbReference type="EMBL" id="MDK4307052.1"/>
    </source>
</evidence>
<name>A0AAP4BQK3_9CORY</name>
<dbReference type="RefSeq" id="WP_249620187.1">
    <property type="nucleotide sequence ID" value="NZ_CP091864.1"/>
</dbReference>
<gene>
    <name evidence="3" type="ORF">QPX42_05770</name>
</gene>
<dbReference type="PANTHER" id="PTHR46797:SF1">
    <property type="entry name" value="METHYLPHOSPHONATE SYNTHASE"/>
    <property type="match status" value="1"/>
</dbReference>
<accession>A0AAP4BQK3</accession>
<dbReference type="InterPro" id="IPR010982">
    <property type="entry name" value="Lambda_DNA-bd_dom_sf"/>
</dbReference>
<organism evidence="3 4">
    <name type="scientific">Corynebacterium pseudodiphtheriticum</name>
    <dbReference type="NCBI Taxonomy" id="37637"/>
    <lineage>
        <taxon>Bacteria</taxon>
        <taxon>Bacillati</taxon>
        <taxon>Actinomycetota</taxon>
        <taxon>Actinomycetes</taxon>
        <taxon>Mycobacteriales</taxon>
        <taxon>Corynebacteriaceae</taxon>
        <taxon>Corynebacterium</taxon>
    </lineage>
</organism>
<dbReference type="Pfam" id="PF01381">
    <property type="entry name" value="HTH_3"/>
    <property type="match status" value="1"/>
</dbReference>
<reference evidence="3" key="1">
    <citation type="submission" date="2023-05" db="EMBL/GenBank/DDBJ databases">
        <title>Metabolic capabilities are highly conserved among human nasal-associated Corynebacterium species in pangenomic analyses.</title>
        <authorList>
            <person name="Tran T.H."/>
            <person name="Roberts A.Q."/>
            <person name="Escapa I.F."/>
            <person name="Gao W."/>
            <person name="Conlan S."/>
            <person name="Kong H."/>
            <person name="Segre J.A."/>
            <person name="Kelly M.S."/>
            <person name="Lemon K.P."/>
        </authorList>
    </citation>
    <scope>NUCLEOTIDE SEQUENCE</scope>
    <source>
        <strain evidence="3">KPL2773</strain>
    </source>
</reference>
<dbReference type="PANTHER" id="PTHR46797">
    <property type="entry name" value="HTH-TYPE TRANSCRIPTIONAL REGULATOR"/>
    <property type="match status" value="1"/>
</dbReference>
<dbReference type="GO" id="GO:0003700">
    <property type="term" value="F:DNA-binding transcription factor activity"/>
    <property type="evidence" value="ECO:0007669"/>
    <property type="project" value="TreeGrafter"/>
</dbReference>
<dbReference type="Proteomes" id="UP001224412">
    <property type="component" value="Unassembled WGS sequence"/>
</dbReference>
<dbReference type="PROSITE" id="PS50943">
    <property type="entry name" value="HTH_CROC1"/>
    <property type="match status" value="1"/>
</dbReference>
<keyword evidence="1" id="KW-0238">DNA-binding</keyword>
<dbReference type="InterPro" id="IPR050807">
    <property type="entry name" value="TransReg_Diox_bact_type"/>
</dbReference>
<evidence type="ECO:0000313" key="4">
    <source>
        <dbReference type="Proteomes" id="UP001224412"/>
    </source>
</evidence>
<feature type="domain" description="HTH cro/C1-type" evidence="2">
    <location>
        <begin position="17"/>
        <end position="71"/>
    </location>
</feature>
<dbReference type="AlphaFoldDB" id="A0AAP4BQK3"/>
<protein>
    <submittedName>
        <fullName evidence="3">Helix-turn-helix transcriptional regulator</fullName>
    </submittedName>
</protein>
<evidence type="ECO:0000259" key="2">
    <source>
        <dbReference type="PROSITE" id="PS50943"/>
    </source>
</evidence>
<sequence>MGVIQMSVVNIEIGQRIVEARKVVGVSQRELAKETGLSQPTIQRIEKGERAASRLELVLIADGCGVLVDDLLGTNSIADEVRCAGRTDEDGSKELADYLIYAFGVSRRLDQLGIPEFV</sequence>
<dbReference type="CDD" id="cd00093">
    <property type="entry name" value="HTH_XRE"/>
    <property type="match status" value="1"/>
</dbReference>
<dbReference type="Gene3D" id="1.10.260.40">
    <property type="entry name" value="lambda repressor-like DNA-binding domains"/>
    <property type="match status" value="1"/>
</dbReference>